<evidence type="ECO:0000313" key="3">
    <source>
        <dbReference type="Proteomes" id="UP000823934"/>
    </source>
</evidence>
<dbReference type="AlphaFoldDB" id="A0A9D1TV84"/>
<gene>
    <name evidence="2" type="ORF">H9889_05835</name>
</gene>
<protein>
    <submittedName>
        <fullName evidence="2">DUF4935 domain-containing protein</fullName>
    </submittedName>
</protein>
<sequence>RKKRSLTNLEKAEDLIKRYEAFVRRLVTYFKGYIVSYPNVSLDLITQRSLKRIKPFNAGDKGFRDTLLWFNILELAEEHHCVSFISQNTNDFSDSFNNLHPSLLKEVQGKIPRYFEFFYFKNFKEFLTQFSNAQAIKEDLISYALYSNTLYGIDIEKWLEDNLIGLINQIELDYVAWTSIPAWAEAPRIRTVKEILSLSFNWINLKDKQIEFYLEVSLIGNFDCVVFGGFPKEIDYLKQVVHYSKAVERSMPSSCLLCSEGKFLIYFSFDLEIRKINQVEIIYIEDKIQEARDILQEIILEGD</sequence>
<comment type="caution">
    <text evidence="2">The sequence shown here is derived from an EMBL/GenBank/DDBJ whole genome shotgun (WGS) entry which is preliminary data.</text>
</comment>
<name>A0A9D1TV84_9GAMM</name>
<dbReference type="Proteomes" id="UP000823934">
    <property type="component" value="Unassembled WGS sequence"/>
</dbReference>
<feature type="domain" description="DUF4935" evidence="1">
    <location>
        <begin position="10"/>
        <end position="92"/>
    </location>
</feature>
<reference evidence="2" key="1">
    <citation type="journal article" date="2021" name="PeerJ">
        <title>Extensive microbial diversity within the chicken gut microbiome revealed by metagenomics and culture.</title>
        <authorList>
            <person name="Gilroy R."/>
            <person name="Ravi A."/>
            <person name="Getino M."/>
            <person name="Pursley I."/>
            <person name="Horton D.L."/>
            <person name="Alikhan N.F."/>
            <person name="Baker D."/>
            <person name="Gharbi K."/>
            <person name="Hall N."/>
            <person name="Watson M."/>
            <person name="Adriaenssens E.M."/>
            <person name="Foster-Nyarko E."/>
            <person name="Jarju S."/>
            <person name="Secka A."/>
            <person name="Antonio M."/>
            <person name="Oren A."/>
            <person name="Chaudhuri R.R."/>
            <person name="La Ragione R."/>
            <person name="Hildebrand F."/>
            <person name="Pallen M.J."/>
        </authorList>
    </citation>
    <scope>NUCLEOTIDE SEQUENCE</scope>
    <source>
        <strain evidence="2">CHK160-9182</strain>
    </source>
</reference>
<evidence type="ECO:0000259" key="1">
    <source>
        <dbReference type="Pfam" id="PF16289"/>
    </source>
</evidence>
<reference evidence="2" key="2">
    <citation type="submission" date="2021-04" db="EMBL/GenBank/DDBJ databases">
        <authorList>
            <person name="Gilroy R."/>
        </authorList>
    </citation>
    <scope>NUCLEOTIDE SEQUENCE</scope>
    <source>
        <strain evidence="2">CHK160-9182</strain>
    </source>
</reference>
<accession>A0A9D1TV84</accession>
<organism evidence="2 3">
    <name type="scientific">Candidatus Ignatzschineria merdigallinarum</name>
    <dbReference type="NCBI Taxonomy" id="2838621"/>
    <lineage>
        <taxon>Bacteria</taxon>
        <taxon>Pseudomonadati</taxon>
        <taxon>Pseudomonadota</taxon>
        <taxon>Gammaproteobacteria</taxon>
        <taxon>Cardiobacteriales</taxon>
        <taxon>Ignatzschineriaceae</taxon>
        <taxon>Ignatzschineria</taxon>
    </lineage>
</organism>
<evidence type="ECO:0000313" key="2">
    <source>
        <dbReference type="EMBL" id="HIW06829.1"/>
    </source>
</evidence>
<dbReference type="InterPro" id="IPR032557">
    <property type="entry name" value="DUF4935"/>
</dbReference>
<proteinExistence type="predicted"/>
<dbReference type="EMBL" id="DXHP01000128">
    <property type="protein sequence ID" value="HIW06829.1"/>
    <property type="molecule type" value="Genomic_DNA"/>
</dbReference>
<dbReference type="Pfam" id="PF16289">
    <property type="entry name" value="PIN_12"/>
    <property type="match status" value="1"/>
</dbReference>
<feature type="non-terminal residue" evidence="2">
    <location>
        <position position="1"/>
    </location>
</feature>